<feature type="compositionally biased region" description="Basic and acidic residues" evidence="1">
    <location>
        <begin position="52"/>
        <end position="63"/>
    </location>
</feature>
<feature type="compositionally biased region" description="Low complexity" evidence="1">
    <location>
        <begin position="124"/>
        <end position="137"/>
    </location>
</feature>
<feature type="region of interest" description="Disordered" evidence="1">
    <location>
        <begin position="252"/>
        <end position="292"/>
    </location>
</feature>
<keyword evidence="3" id="KW-1185">Reference proteome</keyword>
<feature type="compositionally biased region" description="Basic and acidic residues" evidence="1">
    <location>
        <begin position="15"/>
        <end position="29"/>
    </location>
</feature>
<feature type="compositionally biased region" description="Basic and acidic residues" evidence="1">
    <location>
        <begin position="559"/>
        <end position="572"/>
    </location>
</feature>
<feature type="compositionally biased region" description="Acidic residues" evidence="1">
    <location>
        <begin position="577"/>
        <end position="590"/>
    </location>
</feature>
<evidence type="ECO:0000313" key="3">
    <source>
        <dbReference type="Proteomes" id="UP001301958"/>
    </source>
</evidence>
<dbReference type="PANTHER" id="PTHR48209">
    <property type="entry name" value="AGL056WP"/>
    <property type="match status" value="1"/>
</dbReference>
<gene>
    <name evidence="2" type="ORF">QBC38DRAFT_468148</name>
</gene>
<feature type="region of interest" description="Disordered" evidence="1">
    <location>
        <begin position="559"/>
        <end position="751"/>
    </location>
</feature>
<reference evidence="2" key="1">
    <citation type="journal article" date="2023" name="Mol. Phylogenet. Evol.">
        <title>Genome-scale phylogeny and comparative genomics of the fungal order Sordariales.</title>
        <authorList>
            <person name="Hensen N."/>
            <person name="Bonometti L."/>
            <person name="Westerberg I."/>
            <person name="Brannstrom I.O."/>
            <person name="Guillou S."/>
            <person name="Cros-Aarteil S."/>
            <person name="Calhoun S."/>
            <person name="Haridas S."/>
            <person name="Kuo A."/>
            <person name="Mondo S."/>
            <person name="Pangilinan J."/>
            <person name="Riley R."/>
            <person name="LaButti K."/>
            <person name="Andreopoulos B."/>
            <person name="Lipzen A."/>
            <person name="Chen C."/>
            <person name="Yan M."/>
            <person name="Daum C."/>
            <person name="Ng V."/>
            <person name="Clum A."/>
            <person name="Steindorff A."/>
            <person name="Ohm R.A."/>
            <person name="Martin F."/>
            <person name="Silar P."/>
            <person name="Natvig D.O."/>
            <person name="Lalanne C."/>
            <person name="Gautier V."/>
            <person name="Ament-Velasquez S.L."/>
            <person name="Kruys A."/>
            <person name="Hutchinson M.I."/>
            <person name="Powell A.J."/>
            <person name="Barry K."/>
            <person name="Miller A.N."/>
            <person name="Grigoriev I.V."/>
            <person name="Debuchy R."/>
            <person name="Gladieux P."/>
            <person name="Hiltunen Thoren M."/>
            <person name="Johannesson H."/>
        </authorList>
    </citation>
    <scope>NUCLEOTIDE SEQUENCE</scope>
    <source>
        <strain evidence="2">CBS 990.96</strain>
    </source>
</reference>
<feature type="region of interest" description="Disordered" evidence="1">
    <location>
        <begin position="930"/>
        <end position="962"/>
    </location>
</feature>
<name>A0AAN7BXQ9_9PEZI</name>
<evidence type="ECO:0000256" key="1">
    <source>
        <dbReference type="SAM" id="MobiDB-lite"/>
    </source>
</evidence>
<comment type="caution">
    <text evidence="2">The sequence shown here is derived from an EMBL/GenBank/DDBJ whole genome shotgun (WGS) entry which is preliminary data.</text>
</comment>
<reference evidence="2" key="2">
    <citation type="submission" date="2023-05" db="EMBL/GenBank/DDBJ databases">
        <authorList>
            <consortium name="Lawrence Berkeley National Laboratory"/>
            <person name="Steindorff A."/>
            <person name="Hensen N."/>
            <person name="Bonometti L."/>
            <person name="Westerberg I."/>
            <person name="Brannstrom I.O."/>
            <person name="Guillou S."/>
            <person name="Cros-Aarteil S."/>
            <person name="Calhoun S."/>
            <person name="Haridas S."/>
            <person name="Kuo A."/>
            <person name="Mondo S."/>
            <person name="Pangilinan J."/>
            <person name="Riley R."/>
            <person name="Labutti K."/>
            <person name="Andreopoulos B."/>
            <person name="Lipzen A."/>
            <person name="Chen C."/>
            <person name="Yanf M."/>
            <person name="Daum C."/>
            <person name="Ng V."/>
            <person name="Clum A."/>
            <person name="Ohm R."/>
            <person name="Martin F."/>
            <person name="Silar P."/>
            <person name="Natvig D."/>
            <person name="Lalanne C."/>
            <person name="Gautier V."/>
            <person name="Ament-Velasquez S.L."/>
            <person name="Kruys A."/>
            <person name="Hutchinson M.I."/>
            <person name="Powell A.J."/>
            <person name="Barry K."/>
            <person name="Miller A.N."/>
            <person name="Grigoriev I.V."/>
            <person name="Debuchy R."/>
            <person name="Gladieux P."/>
            <person name="Thoren M.H."/>
            <person name="Johannesson H."/>
        </authorList>
    </citation>
    <scope>NUCLEOTIDE SEQUENCE</scope>
    <source>
        <strain evidence="2">CBS 990.96</strain>
    </source>
</reference>
<feature type="compositionally biased region" description="Acidic residues" evidence="1">
    <location>
        <begin position="726"/>
        <end position="735"/>
    </location>
</feature>
<evidence type="ECO:0000313" key="2">
    <source>
        <dbReference type="EMBL" id="KAK4230873.1"/>
    </source>
</evidence>
<sequence length="991" mass="112974">MAPREGSLPALALAQRERDRQRTLQRVRELSQVSSTPVINPHRAMSYTAGPERSRRSKESKEERRRRKERRREERRREKKRRDDRDAATSREADRMTSNAIRHTPIMAGAKAKPKIDEIKSRQQRIPLPQRQPQPRQAGGSLDIDFLEDIFQRTNIRERDRERRREEQRQPQEARQRADRNHQLPINDIEDPVEQYQRIAAATLPPRRTTQVVSSLPSYDHQQERTRATTATTAVNRTENDRRSALLRAKGPVRGTAHPGEPRQHPRFPPPFHNFLSRNSIMPKPSRGPSNPKCKRCHGLHYMHCSGPPNCTNCVAARMECVPMNSPTHPRQQQPPLPNHDESSSPTPSPPPTSPDITPPKKKIPLNKILNPSSTTIIIYTVLRTPKSIPHPQPSPQIRMGEHFSLALANRYAYEGLHRPKKGVIGRRYGFTGMGTTGYTGGGGEEEDTFSSGVFEGEISYFGGEKEMWWVVKEEKNMMGLEKRKGKVMVDEEKVGVYKRGRWDVWVVVGRMIPGLGEGKKGEGMGDEEGRMDVDEEGQHAREENMGEEGAIMLDDGEDQHARDENKGEEVLHNSNGDEEEEIMEVDGENEAVKGGIEAEKRESMDIDEEDHQNGDEEEQIMDNDGQDQHAGDGNRGEEAQHIHGENGDAEDGNNDMHVGDEDEDENQRIEKTGEKGGDMQVDEEDEVVTGEFEAEKGESMDFDGNVDHASNDQEAQTGDITHISDDEDEVDEASSAENDHISLDKQTKSPMGWAERIQTLRELNPFYSPIPQNHTHTDSEEEEIDDNDDEQDSPNLDPSRPLSEQIEWDFTLHNSYTTASEANKAAFNKFLEVGKPRTNASKAVKHFFDLNCQDLKAQFKDVRAFEPGADTGMQFNWQPPAEYLRFYNFLVLMIQVQHTELQGPVELSGIVMKDDDDWMRRRRFKKRGEGKVGQEAGEEENEEEGESEEEDEEDEDINMSEENWRTVMVLRRELEAVMSCLRIFCLTRSD</sequence>
<dbReference type="EMBL" id="MU865296">
    <property type="protein sequence ID" value="KAK4230873.1"/>
    <property type="molecule type" value="Genomic_DNA"/>
</dbReference>
<feature type="compositionally biased region" description="Acidic residues" evidence="1">
    <location>
        <begin position="780"/>
        <end position="793"/>
    </location>
</feature>
<feature type="compositionally biased region" description="Basic and acidic residues" evidence="1">
    <location>
        <begin position="155"/>
        <end position="182"/>
    </location>
</feature>
<dbReference type="Proteomes" id="UP001301958">
    <property type="component" value="Unassembled WGS sequence"/>
</dbReference>
<feature type="compositionally biased region" description="Basic and acidic residues" evidence="1">
    <location>
        <begin position="627"/>
        <end position="647"/>
    </location>
</feature>
<feature type="region of interest" description="Disordered" evidence="1">
    <location>
        <begin position="1"/>
        <end position="187"/>
    </location>
</feature>
<feature type="region of interest" description="Disordered" evidence="1">
    <location>
        <begin position="325"/>
        <end position="368"/>
    </location>
</feature>
<feature type="compositionally biased region" description="Polar residues" evidence="1">
    <location>
        <begin position="208"/>
        <end position="217"/>
    </location>
</feature>
<proteinExistence type="predicted"/>
<feature type="region of interest" description="Disordered" evidence="1">
    <location>
        <begin position="206"/>
        <end position="230"/>
    </location>
</feature>
<protein>
    <submittedName>
        <fullName evidence="2">Uncharacterized protein</fullName>
    </submittedName>
</protein>
<feature type="region of interest" description="Disordered" evidence="1">
    <location>
        <begin position="767"/>
        <end position="802"/>
    </location>
</feature>
<feature type="region of interest" description="Disordered" evidence="1">
    <location>
        <begin position="518"/>
        <end position="541"/>
    </location>
</feature>
<feature type="compositionally biased region" description="Pro residues" evidence="1">
    <location>
        <begin position="347"/>
        <end position="358"/>
    </location>
</feature>
<feature type="compositionally biased region" description="Basic and acidic residues" evidence="1">
    <location>
        <begin position="667"/>
        <end position="678"/>
    </location>
</feature>
<feature type="compositionally biased region" description="Basic and acidic residues" evidence="1">
    <location>
        <begin position="694"/>
        <end position="712"/>
    </location>
</feature>
<feature type="compositionally biased region" description="Acidic residues" evidence="1">
    <location>
        <begin position="606"/>
        <end position="626"/>
    </location>
</feature>
<dbReference type="PANTHER" id="PTHR48209:SF2">
    <property type="entry name" value="FI24008P1"/>
    <property type="match status" value="1"/>
</dbReference>
<dbReference type="AlphaFoldDB" id="A0AAN7BXQ9"/>
<accession>A0AAN7BXQ9</accession>
<feature type="compositionally biased region" description="Basic and acidic residues" evidence="1">
    <location>
        <begin position="738"/>
        <end position="748"/>
    </location>
</feature>
<organism evidence="2 3">
    <name type="scientific">Podospora fimiseda</name>
    <dbReference type="NCBI Taxonomy" id="252190"/>
    <lineage>
        <taxon>Eukaryota</taxon>
        <taxon>Fungi</taxon>
        <taxon>Dikarya</taxon>
        <taxon>Ascomycota</taxon>
        <taxon>Pezizomycotina</taxon>
        <taxon>Sordariomycetes</taxon>
        <taxon>Sordariomycetidae</taxon>
        <taxon>Sordariales</taxon>
        <taxon>Podosporaceae</taxon>
        <taxon>Podospora</taxon>
    </lineage>
</organism>
<feature type="compositionally biased region" description="Acidic residues" evidence="1">
    <location>
        <begin position="937"/>
        <end position="960"/>
    </location>
</feature>
<feature type="compositionally biased region" description="Basic and acidic residues" evidence="1">
    <location>
        <begin position="71"/>
        <end position="95"/>
    </location>
</feature>